<dbReference type="GeneID" id="31785251"/>
<dbReference type="PANTHER" id="PTHR43537">
    <property type="entry name" value="TRANSCRIPTIONAL REGULATOR, GNTR FAMILY"/>
    <property type="match status" value="1"/>
</dbReference>
<dbReference type="Proteomes" id="UP000007753">
    <property type="component" value="Plasmid pCHQ1"/>
</dbReference>
<dbReference type="PANTHER" id="PTHR43537:SF24">
    <property type="entry name" value="GLUCONATE OPERON TRANSCRIPTIONAL REPRESSOR"/>
    <property type="match status" value="1"/>
</dbReference>
<geneLocation type="plasmid" evidence="5 6">
    <name>pCHQ1</name>
</geneLocation>
<protein>
    <submittedName>
        <fullName evidence="5">GntR-family transcriptional regulator</fullName>
    </submittedName>
</protein>
<reference evidence="5 6" key="1">
    <citation type="journal article" date="2010" name="J. Bacteriol.">
        <title>Complete genome sequence of the representative gamma-hexachlorocyclohexane-degrading bacterium Sphingobium japonicum UT26.</title>
        <authorList>
            <person name="Nagata Y."/>
            <person name="Ohtsubo Y."/>
            <person name="Endo R."/>
            <person name="Ichikawa N."/>
            <person name="Ankai A."/>
            <person name="Oguchi A."/>
            <person name="Fukui S."/>
            <person name="Fujita N."/>
            <person name="Tsuda M."/>
        </authorList>
    </citation>
    <scope>NUCLEOTIDE SEQUENCE [LARGE SCALE GENOMIC DNA]</scope>
    <source>
        <strain evidence="6">DSM 16413 / CCM 7287 / MTCC 6362 / UT26 / NBRC 101211 / UT26S</strain>
        <plasmid evidence="5 6">pCHQ1</plasmid>
    </source>
</reference>
<evidence type="ECO:0000313" key="5">
    <source>
        <dbReference type="EMBL" id="BAI99049.1"/>
    </source>
</evidence>
<dbReference type="SMART" id="SM00345">
    <property type="entry name" value="HTH_GNTR"/>
    <property type="match status" value="1"/>
</dbReference>
<dbReference type="GO" id="GO:0003700">
    <property type="term" value="F:DNA-binding transcription factor activity"/>
    <property type="evidence" value="ECO:0007669"/>
    <property type="project" value="InterPro"/>
</dbReference>
<feature type="domain" description="HTH gntR-type" evidence="4">
    <location>
        <begin position="5"/>
        <end position="72"/>
    </location>
</feature>
<keyword evidence="1" id="KW-0805">Transcription regulation</keyword>
<sequence length="205" mass="22773">MSPEPVAAERTYRLLRERIIIGAIKPGWPLNLQRLAEEFNVSVSPLRDAMHRLVGERIIEALPVGGFQLPIPSKESLHDLYSWHDKLIRQAVTRRLTAEERGILPALSPDLDPEILARAVTTLFAVLGGASGNAEHIEAIANASARLFRVRLAEIDLIKGVLSELESLVTVSATGDAVSIRHAVWGYHRRRLRRSAKLVAEMMAR</sequence>
<proteinExistence type="predicted"/>
<gene>
    <name evidence="5" type="ordered locus">SJA_P1-00970</name>
</gene>
<dbReference type="InterPro" id="IPR036390">
    <property type="entry name" value="WH_DNA-bd_sf"/>
</dbReference>
<dbReference type="PROSITE" id="PS50949">
    <property type="entry name" value="HTH_GNTR"/>
    <property type="match status" value="1"/>
</dbReference>
<dbReference type="Gene3D" id="1.10.10.10">
    <property type="entry name" value="Winged helix-like DNA-binding domain superfamily/Winged helix DNA-binding domain"/>
    <property type="match status" value="1"/>
</dbReference>
<evidence type="ECO:0000313" key="6">
    <source>
        <dbReference type="Proteomes" id="UP000007753"/>
    </source>
</evidence>
<dbReference type="AlphaFoldDB" id="D4Z8W7"/>
<dbReference type="HOGENOM" id="CLU_017584_7_0_5"/>
<dbReference type="RefSeq" id="WP_013041640.1">
    <property type="nucleotide sequence ID" value="NC_014007.1"/>
</dbReference>
<dbReference type="InterPro" id="IPR036388">
    <property type="entry name" value="WH-like_DNA-bd_sf"/>
</dbReference>
<evidence type="ECO:0000256" key="1">
    <source>
        <dbReference type="ARBA" id="ARBA00023015"/>
    </source>
</evidence>
<dbReference type="InterPro" id="IPR000524">
    <property type="entry name" value="Tscrpt_reg_HTH_GntR"/>
</dbReference>
<organism evidence="5 6">
    <name type="scientific">Sphingobium indicum (strain DSM 16413 / CCM 7287 / MTCC 6362 / UT26 / NBRC 101211 / UT26S)</name>
    <name type="common">Sphingobium japonicum</name>
    <dbReference type="NCBI Taxonomy" id="452662"/>
    <lineage>
        <taxon>Bacteria</taxon>
        <taxon>Pseudomonadati</taxon>
        <taxon>Pseudomonadota</taxon>
        <taxon>Alphaproteobacteria</taxon>
        <taxon>Sphingomonadales</taxon>
        <taxon>Sphingomonadaceae</taxon>
        <taxon>Sphingobium</taxon>
    </lineage>
</organism>
<keyword evidence="6" id="KW-1185">Reference proteome</keyword>
<dbReference type="Pfam" id="PF00392">
    <property type="entry name" value="GntR"/>
    <property type="match status" value="1"/>
</dbReference>
<dbReference type="SUPFAM" id="SSF46785">
    <property type="entry name" value="Winged helix' DNA-binding domain"/>
    <property type="match status" value="1"/>
</dbReference>
<dbReference type="GO" id="GO:0003677">
    <property type="term" value="F:DNA binding"/>
    <property type="evidence" value="ECO:0007669"/>
    <property type="project" value="UniProtKB-KW"/>
</dbReference>
<evidence type="ECO:0000256" key="3">
    <source>
        <dbReference type="ARBA" id="ARBA00023163"/>
    </source>
</evidence>
<evidence type="ECO:0000256" key="2">
    <source>
        <dbReference type="ARBA" id="ARBA00023125"/>
    </source>
</evidence>
<dbReference type="EMBL" id="AP010805">
    <property type="protein sequence ID" value="BAI99049.1"/>
    <property type="molecule type" value="Genomic_DNA"/>
</dbReference>
<name>D4Z8W7_SPHIU</name>
<keyword evidence="5" id="KW-0614">Plasmid</keyword>
<dbReference type="KEGG" id="sjp:SJA_P1-00970"/>
<evidence type="ECO:0000259" key="4">
    <source>
        <dbReference type="PROSITE" id="PS50949"/>
    </source>
</evidence>
<accession>D4Z8W7</accession>
<keyword evidence="3" id="KW-0804">Transcription</keyword>
<keyword evidence="2" id="KW-0238">DNA-binding</keyword>